<dbReference type="SUPFAM" id="SSF56281">
    <property type="entry name" value="Metallo-hydrolase/oxidoreductase"/>
    <property type="match status" value="1"/>
</dbReference>
<keyword evidence="2" id="KW-0479">Metal-binding</keyword>
<comment type="caution">
    <text evidence="7">The sequence shown here is derived from an EMBL/GenBank/DDBJ whole genome shotgun (WGS) entry which is preliminary data.</text>
</comment>
<evidence type="ECO:0000259" key="6">
    <source>
        <dbReference type="SMART" id="SM00849"/>
    </source>
</evidence>
<evidence type="ECO:0000256" key="5">
    <source>
        <dbReference type="SAM" id="SignalP"/>
    </source>
</evidence>
<evidence type="ECO:0000313" key="8">
    <source>
        <dbReference type="Proteomes" id="UP000887222"/>
    </source>
</evidence>
<feature type="domain" description="Metallo-beta-lactamase" evidence="6">
    <location>
        <begin position="92"/>
        <end position="291"/>
    </location>
</feature>
<dbReference type="Gene3D" id="3.60.15.10">
    <property type="entry name" value="Ribonuclease Z/Hydroxyacylglutathione hydrolase-like"/>
    <property type="match status" value="1"/>
</dbReference>
<dbReference type="PANTHER" id="PTHR42978">
    <property type="entry name" value="QUORUM-QUENCHING LACTONASE YTNP-RELATED-RELATED"/>
    <property type="match status" value="1"/>
</dbReference>
<name>A0ABQ4PZY0_9BURK</name>
<dbReference type="GO" id="GO:0016787">
    <property type="term" value="F:hydrolase activity"/>
    <property type="evidence" value="ECO:0007669"/>
    <property type="project" value="UniProtKB-KW"/>
</dbReference>
<keyword evidence="4" id="KW-0862">Zinc</keyword>
<evidence type="ECO:0000256" key="2">
    <source>
        <dbReference type="ARBA" id="ARBA00022723"/>
    </source>
</evidence>
<proteinExistence type="inferred from homology"/>
<dbReference type="Pfam" id="PF00753">
    <property type="entry name" value="Lactamase_B"/>
    <property type="match status" value="1"/>
</dbReference>
<keyword evidence="5" id="KW-0732">Signal</keyword>
<dbReference type="SMART" id="SM00849">
    <property type="entry name" value="Lactamase_B"/>
    <property type="match status" value="1"/>
</dbReference>
<feature type="chain" id="PRO_5046298967" evidence="5">
    <location>
        <begin position="20"/>
        <end position="330"/>
    </location>
</feature>
<dbReference type="Proteomes" id="UP000887222">
    <property type="component" value="Unassembled WGS sequence"/>
</dbReference>
<reference evidence="7 8" key="1">
    <citation type="journal article" date="2022" name="Int. J. Syst. Evol. Microbiol.">
        <title>Noviherbaspirillum aridicola sp. nov., isolated from an arid soil in Pakistan.</title>
        <authorList>
            <person name="Khan I.U."/>
            <person name="Saqib M."/>
            <person name="Amin A."/>
            <person name="Hussain F."/>
            <person name="Li L."/>
            <person name="Liu Y.H."/>
            <person name="Fang B.Z."/>
            <person name="Ahmed I."/>
            <person name="Li W.J."/>
        </authorList>
    </citation>
    <scope>NUCLEOTIDE SEQUENCE [LARGE SCALE GENOMIC DNA]</scope>
    <source>
        <strain evidence="7 8">NCCP-691</strain>
    </source>
</reference>
<evidence type="ECO:0000256" key="4">
    <source>
        <dbReference type="ARBA" id="ARBA00022833"/>
    </source>
</evidence>
<dbReference type="InterPro" id="IPR001279">
    <property type="entry name" value="Metallo-B-lactamas"/>
</dbReference>
<evidence type="ECO:0000256" key="3">
    <source>
        <dbReference type="ARBA" id="ARBA00022801"/>
    </source>
</evidence>
<comment type="similarity">
    <text evidence="1">Belongs to the metallo-beta-lactamase superfamily.</text>
</comment>
<dbReference type="PANTHER" id="PTHR42978:SF6">
    <property type="entry name" value="QUORUM-QUENCHING LACTONASE YTNP-RELATED"/>
    <property type="match status" value="1"/>
</dbReference>
<organism evidence="7 8">
    <name type="scientific">Noviherbaspirillum aridicola</name>
    <dbReference type="NCBI Taxonomy" id="2849687"/>
    <lineage>
        <taxon>Bacteria</taxon>
        <taxon>Pseudomonadati</taxon>
        <taxon>Pseudomonadota</taxon>
        <taxon>Betaproteobacteria</taxon>
        <taxon>Burkholderiales</taxon>
        <taxon>Oxalobacteraceae</taxon>
        <taxon>Noviherbaspirillum</taxon>
    </lineage>
</organism>
<evidence type="ECO:0000256" key="1">
    <source>
        <dbReference type="ARBA" id="ARBA00007749"/>
    </source>
</evidence>
<dbReference type="RefSeq" id="WP_220806626.1">
    <property type="nucleotide sequence ID" value="NZ_BPMK01000002.1"/>
</dbReference>
<dbReference type="InterPro" id="IPR036866">
    <property type="entry name" value="RibonucZ/Hydroxyglut_hydro"/>
</dbReference>
<feature type="signal peptide" evidence="5">
    <location>
        <begin position="1"/>
        <end position="19"/>
    </location>
</feature>
<gene>
    <name evidence="7" type="ORF">NCCP691_04580</name>
</gene>
<protein>
    <submittedName>
        <fullName evidence="7">MBL fold hydrolase</fullName>
    </submittedName>
</protein>
<dbReference type="InterPro" id="IPR051013">
    <property type="entry name" value="MBL_superfamily_lactonases"/>
</dbReference>
<accession>A0ABQ4PZY0</accession>
<keyword evidence="3 7" id="KW-0378">Hydrolase</keyword>
<sequence>MTRHLRPLALMLAASALLAAIPAPAQTGAPPPQQARTTPGYFRTMLGQFEVTVLSDGTVTIPLRSILTHAHEKTIDGLLRRAWIDPARSETSVNAFLIHTGGRLALIDAGAGKLFGPDAGRLVHSLRASGYRPEDVTDVMLTHIHGDHSGGLTVDGKAVFPNALVHVRREEAEFWLDAVNKPKTAARHAHAFDQAGRDLAPYLAAGRVRMFDADGELVPGIRALAAPGHTPGHTLYEIESEGRKLVLWGDLIHAKDAQFPSPGIAILYDVNEQAAAGRRRAVMAEAAARGHLVGAAHISFPGIGRVRAEGKGYQWVPLNYSEQGLSRPGG</sequence>
<dbReference type="EMBL" id="BPMK01000002">
    <property type="protein sequence ID" value="GIZ50444.1"/>
    <property type="molecule type" value="Genomic_DNA"/>
</dbReference>
<dbReference type="CDD" id="cd07720">
    <property type="entry name" value="OPHC2-like_MBL-fold"/>
    <property type="match status" value="1"/>
</dbReference>
<keyword evidence="8" id="KW-1185">Reference proteome</keyword>
<evidence type="ECO:0000313" key="7">
    <source>
        <dbReference type="EMBL" id="GIZ50444.1"/>
    </source>
</evidence>